<evidence type="ECO:0000256" key="8">
    <source>
        <dbReference type="RuleBase" id="RU004190"/>
    </source>
</evidence>
<dbReference type="Proteomes" id="UP000064007">
    <property type="component" value="Chromosome 1"/>
</dbReference>
<evidence type="ECO:0000259" key="10">
    <source>
        <dbReference type="Pfam" id="PF01050"/>
    </source>
</evidence>
<dbReference type="OrthoDB" id="9806359at2"/>
<keyword evidence="3 11" id="KW-0808">Transferase</keyword>
<dbReference type="GO" id="GO:0005525">
    <property type="term" value="F:GTP binding"/>
    <property type="evidence" value="ECO:0007669"/>
    <property type="project" value="UniProtKB-KW"/>
</dbReference>
<dbReference type="GO" id="GO:0009298">
    <property type="term" value="P:GDP-mannose biosynthetic process"/>
    <property type="evidence" value="ECO:0007669"/>
    <property type="project" value="TreeGrafter"/>
</dbReference>
<dbReference type="STRING" id="1581557.BN1208_0913"/>
<dbReference type="HOGENOM" id="CLU_035527_1_0_4"/>
<evidence type="ECO:0000256" key="3">
    <source>
        <dbReference type="ARBA" id="ARBA00022679"/>
    </source>
</evidence>
<dbReference type="RefSeq" id="WP_046488304.1">
    <property type="nucleotide sequence ID" value="NZ_LN827929.1"/>
</dbReference>
<dbReference type="InterPro" id="IPR014710">
    <property type="entry name" value="RmlC-like_jellyroll"/>
</dbReference>
<organism evidence="11 12">
    <name type="scientific">Candidatus Methylopumilus planktonicus</name>
    <dbReference type="NCBI Taxonomy" id="1581557"/>
    <lineage>
        <taxon>Bacteria</taxon>
        <taxon>Pseudomonadati</taxon>
        <taxon>Pseudomonadota</taxon>
        <taxon>Betaproteobacteria</taxon>
        <taxon>Nitrosomonadales</taxon>
        <taxon>Methylophilaceae</taxon>
        <taxon>Candidatus Methylopumilus</taxon>
    </lineage>
</organism>
<evidence type="ECO:0000259" key="9">
    <source>
        <dbReference type="Pfam" id="PF00483"/>
    </source>
</evidence>
<feature type="domain" description="Mannose-6-phosphate isomerase type II C-terminal" evidence="10">
    <location>
        <begin position="370"/>
        <end position="481"/>
    </location>
</feature>
<keyword evidence="12" id="KW-1185">Reference proteome</keyword>
<keyword evidence="4 11" id="KW-0548">Nucleotidyltransferase</keyword>
<keyword evidence="5" id="KW-0547">Nucleotide-binding</keyword>
<keyword evidence="6" id="KW-0342">GTP-binding</keyword>
<sequence length="491" mass="56298">MIKNRNSTSVYPVILCGGSGKRLWPVSRESIPKQFYDFFGKGSSFQSSVSRSLSIKFKGINLKTPLVITNKDYKFLAQDQVKNISNFDLDYILEPEGKNTAPSLTLAALNCYQNDKDSVMVVSSSDHFLPNINNFVSTIEKAIKIAKSNDFVLVGVKPTNPSSEFGYIECNKDLKNKSALQVLNFYEKPSQNSAKSFLSKGNFLWNAGIFVVKAQVWLEAIEFFDTKLYGLCKKSFEDRECSANFISPSHIFFKKIKSNSIDYAVLQKCKNTKFSLRAVELKSRWHDLGTWNSFWQLFKNKFSSNLIFGDVIATKISNSIIYSTSRLVVANNLDDIILVETPDAIMIRKKSCLESQGEIIELLKKTKRLEGKLNRKEFRPWGWFDVLDSSNGYKVKKIFINPNSSLSLQKHNKRSEHWVVIKGEVNVICGFKRLRLKENESFFVPKNIKHRLFNKSKDPVEIIEVQTGEYLEEDDIIRFEDNYQRPLKGES</sequence>
<dbReference type="EC" id="2.7.7.13" evidence="2"/>
<protein>
    <recommendedName>
        <fullName evidence="2">mannose-1-phosphate guanylyltransferase</fullName>
        <ecNumber evidence="2">2.7.7.13</ecNumber>
    </recommendedName>
</protein>
<dbReference type="GO" id="GO:0016853">
    <property type="term" value="F:isomerase activity"/>
    <property type="evidence" value="ECO:0007669"/>
    <property type="project" value="UniProtKB-KW"/>
</dbReference>
<evidence type="ECO:0000256" key="2">
    <source>
        <dbReference type="ARBA" id="ARBA00012387"/>
    </source>
</evidence>
<dbReference type="Pfam" id="PF01050">
    <property type="entry name" value="MannoseP_isomer"/>
    <property type="match status" value="1"/>
</dbReference>
<dbReference type="SUPFAM" id="SSF51182">
    <property type="entry name" value="RmlC-like cupins"/>
    <property type="match status" value="1"/>
</dbReference>
<dbReference type="AlphaFoldDB" id="A0A0D6EX24"/>
<dbReference type="InterPro" id="IPR029044">
    <property type="entry name" value="Nucleotide-diphossugar_trans"/>
</dbReference>
<evidence type="ECO:0000256" key="4">
    <source>
        <dbReference type="ARBA" id="ARBA00022695"/>
    </source>
</evidence>
<dbReference type="NCBIfam" id="TIGR01479">
    <property type="entry name" value="GMP_PMI"/>
    <property type="match status" value="1"/>
</dbReference>
<dbReference type="SUPFAM" id="SSF53448">
    <property type="entry name" value="Nucleotide-diphospho-sugar transferases"/>
    <property type="match status" value="1"/>
</dbReference>
<dbReference type="InterPro" id="IPR001538">
    <property type="entry name" value="Man6P_isomerase-2_C"/>
</dbReference>
<dbReference type="CDD" id="cd02213">
    <property type="entry name" value="cupin_PMI_typeII_C"/>
    <property type="match status" value="1"/>
</dbReference>
<gene>
    <name evidence="11" type="ORF">BN1208_0913</name>
</gene>
<accession>A0A0D6EX24</accession>
<dbReference type="KEGG" id="mbat:BN1208_0913"/>
<evidence type="ECO:0000256" key="7">
    <source>
        <dbReference type="ARBA" id="ARBA00047343"/>
    </source>
</evidence>
<dbReference type="GO" id="GO:0004475">
    <property type="term" value="F:mannose-1-phosphate guanylyltransferase (GTP) activity"/>
    <property type="evidence" value="ECO:0007669"/>
    <property type="project" value="UniProtKB-EC"/>
</dbReference>
<dbReference type="Pfam" id="PF00483">
    <property type="entry name" value="NTP_transferase"/>
    <property type="match status" value="1"/>
</dbReference>
<dbReference type="PANTHER" id="PTHR46390:SF1">
    <property type="entry name" value="MANNOSE-1-PHOSPHATE GUANYLYLTRANSFERASE"/>
    <property type="match status" value="1"/>
</dbReference>
<dbReference type="Gene3D" id="2.60.120.10">
    <property type="entry name" value="Jelly Rolls"/>
    <property type="match status" value="1"/>
</dbReference>
<comment type="catalytic activity">
    <reaction evidence="7">
        <text>alpha-D-mannose 1-phosphate + GTP + H(+) = GDP-alpha-D-mannose + diphosphate</text>
        <dbReference type="Rhea" id="RHEA:15229"/>
        <dbReference type="ChEBI" id="CHEBI:15378"/>
        <dbReference type="ChEBI" id="CHEBI:33019"/>
        <dbReference type="ChEBI" id="CHEBI:37565"/>
        <dbReference type="ChEBI" id="CHEBI:57527"/>
        <dbReference type="ChEBI" id="CHEBI:58409"/>
        <dbReference type="EC" id="2.7.7.13"/>
    </reaction>
</comment>
<dbReference type="InterPro" id="IPR051161">
    <property type="entry name" value="Mannose-6P_isomerase_type2"/>
</dbReference>
<evidence type="ECO:0000256" key="5">
    <source>
        <dbReference type="ARBA" id="ARBA00022741"/>
    </source>
</evidence>
<evidence type="ECO:0000256" key="6">
    <source>
        <dbReference type="ARBA" id="ARBA00023134"/>
    </source>
</evidence>
<comment type="similarity">
    <text evidence="1 8">Belongs to the mannose-6-phosphate isomerase type 2 family.</text>
</comment>
<evidence type="ECO:0000313" key="11">
    <source>
        <dbReference type="EMBL" id="CEZ19798.1"/>
    </source>
</evidence>
<dbReference type="InterPro" id="IPR006375">
    <property type="entry name" value="Man1P_GuaTrfase/Man6P_Isoase"/>
</dbReference>
<dbReference type="PANTHER" id="PTHR46390">
    <property type="entry name" value="MANNOSE-1-PHOSPHATE GUANYLYLTRANSFERASE"/>
    <property type="match status" value="1"/>
</dbReference>
<reference evidence="12" key="1">
    <citation type="submission" date="2014-12" db="EMBL/GenBank/DDBJ databases">
        <authorList>
            <person name="Salcher M.M."/>
        </authorList>
    </citation>
    <scope>NUCLEOTIDE SEQUENCE [LARGE SCALE GENOMIC DNA]</scope>
    <source>
        <strain evidence="12">MMS-10A-171</strain>
    </source>
</reference>
<dbReference type="CDD" id="cd02509">
    <property type="entry name" value="GDP-M1P_Guanylyltransferase"/>
    <property type="match status" value="1"/>
</dbReference>
<feature type="domain" description="Nucleotidyl transferase" evidence="9">
    <location>
        <begin position="12"/>
        <end position="300"/>
    </location>
</feature>
<dbReference type="InterPro" id="IPR005835">
    <property type="entry name" value="NTP_transferase_dom"/>
</dbReference>
<dbReference type="GO" id="GO:0000271">
    <property type="term" value="P:polysaccharide biosynthetic process"/>
    <property type="evidence" value="ECO:0007669"/>
    <property type="project" value="InterPro"/>
</dbReference>
<evidence type="ECO:0000313" key="12">
    <source>
        <dbReference type="Proteomes" id="UP000064007"/>
    </source>
</evidence>
<dbReference type="EMBL" id="LN827929">
    <property type="protein sequence ID" value="CEZ19798.1"/>
    <property type="molecule type" value="Genomic_DNA"/>
</dbReference>
<dbReference type="InterPro" id="IPR049577">
    <property type="entry name" value="GMPP_N"/>
</dbReference>
<keyword evidence="11" id="KW-0413">Isomerase</keyword>
<dbReference type="Gene3D" id="3.90.550.10">
    <property type="entry name" value="Spore Coat Polysaccharide Biosynthesis Protein SpsA, Chain A"/>
    <property type="match status" value="1"/>
</dbReference>
<name>A0A0D6EX24_9PROT</name>
<proteinExistence type="inferred from homology"/>
<evidence type="ECO:0000256" key="1">
    <source>
        <dbReference type="ARBA" id="ARBA00006115"/>
    </source>
</evidence>
<dbReference type="InterPro" id="IPR011051">
    <property type="entry name" value="RmlC_Cupin_sf"/>
</dbReference>